<dbReference type="Proteomes" id="UP000001745">
    <property type="component" value="Unassembled WGS sequence"/>
</dbReference>
<feature type="domain" description="Reverse transcriptase/retrotransposon-derived protein RNase H-like" evidence="1">
    <location>
        <begin position="4"/>
        <end position="57"/>
    </location>
</feature>
<proteinExistence type="predicted"/>
<dbReference type="InterPro" id="IPR043502">
    <property type="entry name" value="DNA/RNA_pol_sf"/>
</dbReference>
<reference evidence="3" key="1">
    <citation type="journal article" date="2015" name="Genome Announc.">
        <title>Genome sequence of the AIDS-associated pathogen Penicillium marneffei (ATCC18224) and its near taxonomic relative Talaromyces stipitatus (ATCC10500).</title>
        <authorList>
            <person name="Nierman W.C."/>
            <person name="Fedorova-Abrams N.D."/>
            <person name="Andrianopoulos A."/>
        </authorList>
    </citation>
    <scope>NUCLEOTIDE SEQUENCE [LARGE SCALE GENOMIC DNA]</scope>
    <source>
        <strain evidence="3">ATCC 10500 / CBS 375.48 / QM 6759 / NRRL 1006</strain>
    </source>
</reference>
<accession>B8MSI9</accession>
<evidence type="ECO:0000313" key="2">
    <source>
        <dbReference type="EMBL" id="EED12069.1"/>
    </source>
</evidence>
<dbReference type="RefSeq" id="XP_002487723.1">
    <property type="nucleotide sequence ID" value="XM_002487678.1"/>
</dbReference>
<dbReference type="GeneID" id="8098634"/>
<evidence type="ECO:0000313" key="3">
    <source>
        <dbReference type="Proteomes" id="UP000001745"/>
    </source>
</evidence>
<protein>
    <recommendedName>
        <fullName evidence="1">Reverse transcriptase/retrotransposon-derived protein RNase H-like domain-containing protein</fullName>
    </recommendedName>
</protein>
<dbReference type="InParanoid" id="B8MSI9"/>
<evidence type="ECO:0000259" key="1">
    <source>
        <dbReference type="Pfam" id="PF17919"/>
    </source>
</evidence>
<dbReference type="AlphaFoldDB" id="B8MSI9"/>
<dbReference type="EMBL" id="EQ962660">
    <property type="protein sequence ID" value="EED12069.1"/>
    <property type="molecule type" value="Genomic_DNA"/>
</dbReference>
<dbReference type="Pfam" id="PF17919">
    <property type="entry name" value="RT_RNaseH_2"/>
    <property type="match status" value="1"/>
</dbReference>
<keyword evidence="3" id="KW-1185">Reference proteome</keyword>
<name>B8MSI9_TALSN</name>
<dbReference type="OrthoDB" id="427924at2759"/>
<sequence>MTEFNDDCKEAWDTLKDILAKAPVRFLPDLTKPFLLYTDGSKEFSFEAALHQVDKNKVATAIWVIIKLRQYLDKNKFTLYTDHATRDSLNGPYTLHTNQMKKQAEPENPIKNRFKLDTATRLLYMIWENIERLCILAKAHKLILMATHDYKGHPSIQKI</sequence>
<gene>
    <name evidence="2" type="ORF">TSTA_001400</name>
</gene>
<dbReference type="InterPro" id="IPR041577">
    <property type="entry name" value="RT_RNaseH_2"/>
</dbReference>
<dbReference type="SUPFAM" id="SSF56672">
    <property type="entry name" value="DNA/RNA polymerases"/>
    <property type="match status" value="1"/>
</dbReference>
<organism evidence="2 3">
    <name type="scientific">Talaromyces stipitatus (strain ATCC 10500 / CBS 375.48 / QM 6759 / NRRL 1006)</name>
    <name type="common">Penicillium stipitatum</name>
    <dbReference type="NCBI Taxonomy" id="441959"/>
    <lineage>
        <taxon>Eukaryota</taxon>
        <taxon>Fungi</taxon>
        <taxon>Dikarya</taxon>
        <taxon>Ascomycota</taxon>
        <taxon>Pezizomycotina</taxon>
        <taxon>Eurotiomycetes</taxon>
        <taxon>Eurotiomycetidae</taxon>
        <taxon>Eurotiales</taxon>
        <taxon>Trichocomaceae</taxon>
        <taxon>Talaromyces</taxon>
        <taxon>Talaromyces sect. Talaromyces</taxon>
    </lineage>
</organism>
<dbReference type="VEuPathDB" id="FungiDB:TSTA_001400"/>
<dbReference type="HOGENOM" id="CLU_1661971_0_0_1"/>